<protein>
    <submittedName>
        <fullName evidence="1">Uncharacterized protein</fullName>
    </submittedName>
</protein>
<proteinExistence type="predicted"/>
<accession>A0ABP9RAK9</accession>
<comment type="caution">
    <text evidence="1">The sequence shown here is derived from an EMBL/GenBank/DDBJ whole genome shotgun (WGS) entry which is preliminary data.</text>
</comment>
<evidence type="ECO:0000313" key="2">
    <source>
        <dbReference type="Proteomes" id="UP001428817"/>
    </source>
</evidence>
<reference evidence="2" key="1">
    <citation type="journal article" date="2019" name="Int. J. Syst. Evol. Microbiol.">
        <title>The Global Catalogue of Microorganisms (GCM) 10K type strain sequencing project: providing services to taxonomists for standard genome sequencing and annotation.</title>
        <authorList>
            <consortium name="The Broad Institute Genomics Platform"/>
            <consortium name="The Broad Institute Genome Sequencing Center for Infectious Disease"/>
            <person name="Wu L."/>
            <person name="Ma J."/>
        </authorList>
    </citation>
    <scope>NUCLEOTIDE SEQUENCE [LARGE SCALE GENOMIC DNA]</scope>
    <source>
        <strain evidence="2">JCM 18303</strain>
    </source>
</reference>
<keyword evidence="2" id="KW-1185">Reference proteome</keyword>
<gene>
    <name evidence="1" type="ORF">GCM10023321_77320</name>
</gene>
<name>A0ABP9RAK9_9PSEU</name>
<organism evidence="1 2">
    <name type="scientific">Pseudonocardia eucalypti</name>
    <dbReference type="NCBI Taxonomy" id="648755"/>
    <lineage>
        <taxon>Bacteria</taxon>
        <taxon>Bacillati</taxon>
        <taxon>Actinomycetota</taxon>
        <taxon>Actinomycetes</taxon>
        <taxon>Pseudonocardiales</taxon>
        <taxon>Pseudonocardiaceae</taxon>
        <taxon>Pseudonocardia</taxon>
    </lineage>
</organism>
<evidence type="ECO:0000313" key="1">
    <source>
        <dbReference type="EMBL" id="GAA5174126.1"/>
    </source>
</evidence>
<dbReference type="EMBL" id="BAABJP010000058">
    <property type="protein sequence ID" value="GAA5174126.1"/>
    <property type="molecule type" value="Genomic_DNA"/>
</dbReference>
<dbReference type="Proteomes" id="UP001428817">
    <property type="component" value="Unassembled WGS sequence"/>
</dbReference>
<sequence>MEQDLLVQEMITGYRAYAEPEEFETAASVAPPATSPFCGAVASFMVSYVTTYGPGKG</sequence>
<dbReference type="RefSeq" id="WP_185059941.1">
    <property type="nucleotide sequence ID" value="NZ_BAABJP010000058.1"/>
</dbReference>